<dbReference type="EMBL" id="SDPQ02000002">
    <property type="protein sequence ID" value="KAA1397808.1"/>
    <property type="molecule type" value="Genomic_DNA"/>
</dbReference>
<dbReference type="Pfam" id="PF00561">
    <property type="entry name" value="Abhydrolase_1"/>
    <property type="match status" value="1"/>
</dbReference>
<dbReference type="AlphaFoldDB" id="A0A5M4FF01"/>
<dbReference type="GO" id="GO:0016787">
    <property type="term" value="F:hydrolase activity"/>
    <property type="evidence" value="ECO:0007669"/>
    <property type="project" value="UniProtKB-KW"/>
</dbReference>
<proteinExistence type="predicted"/>
<dbReference type="PANTHER" id="PTHR43689">
    <property type="entry name" value="HYDROLASE"/>
    <property type="match status" value="1"/>
</dbReference>
<accession>A0A5M4FF01</accession>
<dbReference type="RefSeq" id="WP_149689253.1">
    <property type="nucleotide sequence ID" value="NZ_SDPQ02000002.1"/>
</dbReference>
<evidence type="ECO:0000259" key="1">
    <source>
        <dbReference type="Pfam" id="PF00561"/>
    </source>
</evidence>
<dbReference type="InterPro" id="IPR029058">
    <property type="entry name" value="AB_hydrolase_fold"/>
</dbReference>
<evidence type="ECO:0000313" key="2">
    <source>
        <dbReference type="EMBL" id="KAA1397808.1"/>
    </source>
</evidence>
<name>A0A5M4FF01_9ACTN</name>
<keyword evidence="3" id="KW-1185">Reference proteome</keyword>
<dbReference type="InterPro" id="IPR000073">
    <property type="entry name" value="AB_hydrolase_1"/>
</dbReference>
<dbReference type="OrthoDB" id="9802489at2"/>
<reference evidence="2" key="1">
    <citation type="submission" date="2019-09" db="EMBL/GenBank/DDBJ databases">
        <authorList>
            <person name="Li J."/>
        </authorList>
    </citation>
    <scope>NUCLEOTIDE SEQUENCE [LARGE SCALE GENOMIC DNA]</scope>
    <source>
        <strain evidence="2">JCM 14732</strain>
    </source>
</reference>
<gene>
    <name evidence="2" type="ORF">ESP70_010710</name>
</gene>
<organism evidence="2 3">
    <name type="scientific">Aeromicrobium ginsengisoli</name>
    <dbReference type="NCBI Taxonomy" id="363867"/>
    <lineage>
        <taxon>Bacteria</taxon>
        <taxon>Bacillati</taxon>
        <taxon>Actinomycetota</taxon>
        <taxon>Actinomycetes</taxon>
        <taxon>Propionibacteriales</taxon>
        <taxon>Nocardioidaceae</taxon>
        <taxon>Aeromicrobium</taxon>
    </lineage>
</organism>
<dbReference type="PRINTS" id="PR00111">
    <property type="entry name" value="ABHYDROLASE"/>
</dbReference>
<dbReference type="Gene3D" id="3.40.50.1820">
    <property type="entry name" value="alpha/beta hydrolase"/>
    <property type="match status" value="1"/>
</dbReference>
<dbReference type="SUPFAM" id="SSF53474">
    <property type="entry name" value="alpha/beta-Hydrolases"/>
    <property type="match status" value="1"/>
</dbReference>
<feature type="domain" description="AB hydrolase-1" evidence="1">
    <location>
        <begin position="26"/>
        <end position="267"/>
    </location>
</feature>
<protein>
    <submittedName>
        <fullName evidence="2">Alpha/beta fold hydrolase</fullName>
    </submittedName>
</protein>
<keyword evidence="2" id="KW-0378">Hydrolase</keyword>
<dbReference type="Proteomes" id="UP000380867">
    <property type="component" value="Unassembled WGS sequence"/>
</dbReference>
<sequence>MTSSTAIIHVEGRRTRVRVDGDRANPPVLLLHGIGRSLEDWAPQFSRLSGSHRLISMDLPGSGFSQRSESPTSLPVLARGVLATLDELGEQRALHVIGNSLGGAVAQQLLTLASDRVASLVLVNSAGFGKEVALPLRLMSTPLLGRFLTSHTTPTTARVAERLGYADPSLATPLRVDHAMAIARQPGTGKVVWETAQALATLRGVRPEWRKSLIERVAAEGKPTLVVWGDRDRVLPARHLVEARRLFPHAATHLFAGTGHMPQIERPDEFASQVLEFLATVDRASQPRKSRRSRRQPADA</sequence>
<dbReference type="PANTHER" id="PTHR43689:SF8">
    <property type="entry name" value="ALPHA_BETA-HYDROLASES SUPERFAMILY PROTEIN"/>
    <property type="match status" value="1"/>
</dbReference>
<evidence type="ECO:0000313" key="3">
    <source>
        <dbReference type="Proteomes" id="UP000380867"/>
    </source>
</evidence>
<comment type="caution">
    <text evidence="2">The sequence shown here is derived from an EMBL/GenBank/DDBJ whole genome shotgun (WGS) entry which is preliminary data.</text>
</comment>